<evidence type="ECO:0000256" key="1">
    <source>
        <dbReference type="SAM" id="SignalP"/>
    </source>
</evidence>
<comment type="caution">
    <text evidence="2">The sequence shown here is derived from an EMBL/GenBank/DDBJ whole genome shotgun (WGS) entry which is preliminary data.</text>
</comment>
<dbReference type="Gene3D" id="2.60.40.20">
    <property type="entry name" value="Alpha-amylase inhibitor"/>
    <property type="match status" value="1"/>
</dbReference>
<gene>
    <name evidence="2" type="ORF">GCM10010507_41620</name>
</gene>
<feature type="signal peptide" evidence="1">
    <location>
        <begin position="1"/>
        <end position="29"/>
    </location>
</feature>
<keyword evidence="1" id="KW-0732">Signal</keyword>
<dbReference type="SUPFAM" id="SSF49498">
    <property type="entry name" value="alpha-Amylase inhibitor tendamistat"/>
    <property type="match status" value="1"/>
</dbReference>
<reference evidence="2" key="1">
    <citation type="journal article" date="2014" name="Int. J. Syst. Evol. Microbiol.">
        <title>Complete genome sequence of Corynebacterium casei LMG S-19264T (=DSM 44701T), isolated from a smear-ripened cheese.</title>
        <authorList>
            <consortium name="US DOE Joint Genome Institute (JGI-PGF)"/>
            <person name="Walter F."/>
            <person name="Albersmeier A."/>
            <person name="Kalinowski J."/>
            <person name="Ruckert C."/>
        </authorList>
    </citation>
    <scope>NUCLEOTIDE SEQUENCE</scope>
    <source>
        <strain evidence="2">JCM 4633</strain>
    </source>
</reference>
<accession>A0A918TV54</accession>
<sequence length="104" mass="11264">MKICKSAALGIMATAVLGSGLVMAPPATAAEPAAVKVTGTAPACVTRDVIKHEKYVKVTNTCREVMHLKVVIDWGPDSRCLTYQPGYQWEWHWGRGSYGKVVTC</sequence>
<dbReference type="Proteomes" id="UP000646244">
    <property type="component" value="Unassembled WGS sequence"/>
</dbReference>
<proteinExistence type="predicted"/>
<dbReference type="RefSeq" id="WP_190111353.1">
    <property type="nucleotide sequence ID" value="NZ_BMVB01000014.1"/>
</dbReference>
<evidence type="ECO:0000313" key="3">
    <source>
        <dbReference type="Proteomes" id="UP000646244"/>
    </source>
</evidence>
<feature type="chain" id="PRO_5036903756" description="Alpha amylase inhibitor" evidence="1">
    <location>
        <begin position="30"/>
        <end position="104"/>
    </location>
</feature>
<reference evidence="2" key="2">
    <citation type="submission" date="2020-09" db="EMBL/GenBank/DDBJ databases">
        <authorList>
            <person name="Sun Q."/>
            <person name="Ohkuma M."/>
        </authorList>
    </citation>
    <scope>NUCLEOTIDE SEQUENCE</scope>
    <source>
        <strain evidence="2">JCM 4633</strain>
    </source>
</reference>
<protein>
    <recommendedName>
        <fullName evidence="4">Alpha amylase inhibitor</fullName>
    </recommendedName>
</protein>
<evidence type="ECO:0000313" key="2">
    <source>
        <dbReference type="EMBL" id="GHC60226.1"/>
    </source>
</evidence>
<organism evidence="2 3">
    <name type="scientific">Streptomyces cinnamoneus</name>
    <name type="common">Streptoverticillium cinnamoneum</name>
    <dbReference type="NCBI Taxonomy" id="53446"/>
    <lineage>
        <taxon>Bacteria</taxon>
        <taxon>Bacillati</taxon>
        <taxon>Actinomycetota</taxon>
        <taxon>Actinomycetes</taxon>
        <taxon>Kitasatosporales</taxon>
        <taxon>Streptomycetaceae</taxon>
        <taxon>Streptomyces</taxon>
        <taxon>Streptomyces cinnamoneus group</taxon>
    </lineage>
</organism>
<dbReference type="EMBL" id="BMVB01000014">
    <property type="protein sequence ID" value="GHC60226.1"/>
    <property type="molecule type" value="Genomic_DNA"/>
</dbReference>
<dbReference type="InterPro" id="IPR036379">
    <property type="entry name" value="A-amylase_inhib_sf"/>
</dbReference>
<name>A0A918TV54_STRCJ</name>
<dbReference type="AlphaFoldDB" id="A0A918TV54"/>
<dbReference type="GO" id="GO:0015066">
    <property type="term" value="F:alpha-amylase inhibitor activity"/>
    <property type="evidence" value="ECO:0007669"/>
    <property type="project" value="InterPro"/>
</dbReference>
<evidence type="ECO:0008006" key="4">
    <source>
        <dbReference type="Google" id="ProtNLM"/>
    </source>
</evidence>